<dbReference type="EMBL" id="PFWZ01000178">
    <property type="protein sequence ID" value="PJA39414.1"/>
    <property type="molecule type" value="Genomic_DNA"/>
</dbReference>
<feature type="chain" id="PRO_5014882977" evidence="2">
    <location>
        <begin position="18"/>
        <end position="401"/>
    </location>
</feature>
<name>A0A2M7X085_UNCKA</name>
<dbReference type="AlphaFoldDB" id="A0A2M7X085"/>
<dbReference type="SUPFAM" id="SSF50998">
    <property type="entry name" value="Quinoprotein alcohol dehydrogenase-like"/>
    <property type="match status" value="1"/>
</dbReference>
<proteinExistence type="predicted"/>
<comment type="caution">
    <text evidence="3">The sequence shown here is derived from an EMBL/GenBank/DDBJ whole genome shotgun (WGS) entry which is preliminary data.</text>
</comment>
<reference evidence="4" key="1">
    <citation type="submission" date="2017-09" db="EMBL/GenBank/DDBJ databases">
        <title>Depth-based differentiation of microbial function through sediment-hosted aquifers and enrichment of novel symbionts in the deep terrestrial subsurface.</title>
        <authorList>
            <person name="Probst A.J."/>
            <person name="Ladd B."/>
            <person name="Jarett J.K."/>
            <person name="Geller-Mcgrath D.E."/>
            <person name="Sieber C.M.K."/>
            <person name="Emerson J.B."/>
            <person name="Anantharaman K."/>
            <person name="Thomas B.C."/>
            <person name="Malmstrom R."/>
            <person name="Stieglmeier M."/>
            <person name="Klingl A."/>
            <person name="Woyke T."/>
            <person name="Ryan C.M."/>
            <person name="Banfield J.F."/>
        </authorList>
    </citation>
    <scope>NUCLEOTIDE SEQUENCE [LARGE SCALE GENOMIC DNA]</scope>
</reference>
<dbReference type="InterPro" id="IPR011047">
    <property type="entry name" value="Quinoprotein_ADH-like_sf"/>
</dbReference>
<feature type="signal peptide" evidence="2">
    <location>
        <begin position="1"/>
        <end position="17"/>
    </location>
</feature>
<gene>
    <name evidence="3" type="ORF">CO179_05250</name>
</gene>
<evidence type="ECO:0000313" key="4">
    <source>
        <dbReference type="Proteomes" id="UP000231195"/>
    </source>
</evidence>
<feature type="region of interest" description="Disordered" evidence="1">
    <location>
        <begin position="294"/>
        <end position="316"/>
    </location>
</feature>
<sequence length="401" mass="41982">MKKLLGLLIVISVFVLAQPGSISAAALTSVSHYPSGTCGGGVGCQATYYYVIFTTATTIPTDGKIKITFPAGYNVSLATFGAWSGIDGNKTVSVNGQVVTVTRTGGGTASAAGYKYIRFTNITNPVTAGSYTVTVETTDTSDGNLDGPTESSSYSIWELANIKNVPLSLQTGQTTKQRVSFDHAQTIPANGKIVVTFPSGYDVSGATISDWSGFDGGYSISINGQTVSVLRDGTGTPITYGAGRVIRFANITNPTTNGTYSVTVETTQANDTSIGGPVDSAGVVLSDTLIENDPNSPWPTYGHDNQHTSRSTLPGPSYPTVQWKESENGYGPYVSLDSEGKLYTANPWGDRTVSLNSDGDFIWSFTHSPASNMLLSIAPVVANNGTIITAGRAIPIVDKLS</sequence>
<evidence type="ECO:0000313" key="3">
    <source>
        <dbReference type="EMBL" id="PJA39414.1"/>
    </source>
</evidence>
<protein>
    <submittedName>
        <fullName evidence="3">Uncharacterized protein</fullName>
    </submittedName>
</protein>
<accession>A0A2M7X085</accession>
<evidence type="ECO:0000256" key="1">
    <source>
        <dbReference type="SAM" id="MobiDB-lite"/>
    </source>
</evidence>
<organism evidence="3 4">
    <name type="scientific">candidate division WWE3 bacterium CG_4_9_14_3_um_filter_39_7</name>
    <dbReference type="NCBI Taxonomy" id="1975080"/>
    <lineage>
        <taxon>Bacteria</taxon>
        <taxon>Katanobacteria</taxon>
    </lineage>
</organism>
<dbReference type="Proteomes" id="UP000231195">
    <property type="component" value="Unassembled WGS sequence"/>
</dbReference>
<evidence type="ECO:0000256" key="2">
    <source>
        <dbReference type="SAM" id="SignalP"/>
    </source>
</evidence>
<keyword evidence="2" id="KW-0732">Signal</keyword>